<evidence type="ECO:0000256" key="1">
    <source>
        <dbReference type="ARBA" id="ARBA00022475"/>
    </source>
</evidence>
<gene>
    <name evidence="7" type="ORF">OP10G_3493</name>
</gene>
<dbReference type="InterPro" id="IPR005372">
    <property type="entry name" value="UPF0182"/>
</dbReference>
<evidence type="ECO:0000256" key="2">
    <source>
        <dbReference type="ARBA" id="ARBA00022692"/>
    </source>
</evidence>
<feature type="transmembrane region" description="Helical" evidence="6">
    <location>
        <begin position="12"/>
        <end position="32"/>
    </location>
</feature>
<dbReference type="GO" id="GO:0016020">
    <property type="term" value="C:membrane"/>
    <property type="evidence" value="ECO:0007669"/>
    <property type="project" value="InterPro"/>
</dbReference>
<feature type="transmembrane region" description="Helical" evidence="6">
    <location>
        <begin position="250"/>
        <end position="275"/>
    </location>
</feature>
<proteinExistence type="predicted"/>
<keyword evidence="2 6" id="KW-0812">Transmembrane</keyword>
<feature type="transmembrane region" description="Helical" evidence="6">
    <location>
        <begin position="287"/>
        <end position="305"/>
    </location>
</feature>
<feature type="region of interest" description="Disordered" evidence="5">
    <location>
        <begin position="863"/>
        <end position="882"/>
    </location>
</feature>
<organism evidence="7 8">
    <name type="scientific">Fimbriimonas ginsengisoli Gsoil 348</name>
    <dbReference type="NCBI Taxonomy" id="661478"/>
    <lineage>
        <taxon>Bacteria</taxon>
        <taxon>Bacillati</taxon>
        <taxon>Armatimonadota</taxon>
        <taxon>Fimbriimonadia</taxon>
        <taxon>Fimbriimonadales</taxon>
        <taxon>Fimbriimonadaceae</taxon>
        <taxon>Fimbriimonas</taxon>
    </lineage>
</organism>
<dbReference type="HOGENOM" id="CLU_007733_0_0_0"/>
<keyword evidence="1" id="KW-1003">Cell membrane</keyword>
<keyword evidence="8" id="KW-1185">Reference proteome</keyword>
<dbReference type="PANTHER" id="PTHR39344:SF1">
    <property type="entry name" value="UPF0182 PROTEIN SLL1060"/>
    <property type="match status" value="1"/>
</dbReference>
<dbReference type="OrthoDB" id="9763654at2"/>
<accession>A0A068NTU4</accession>
<feature type="transmembrane region" description="Helical" evidence="6">
    <location>
        <begin position="52"/>
        <end position="77"/>
    </location>
</feature>
<dbReference type="EMBL" id="CP007139">
    <property type="protein sequence ID" value="AIE86861.1"/>
    <property type="molecule type" value="Genomic_DNA"/>
</dbReference>
<evidence type="ECO:0000313" key="7">
    <source>
        <dbReference type="EMBL" id="AIE86861.1"/>
    </source>
</evidence>
<dbReference type="RefSeq" id="WP_025229206.1">
    <property type="nucleotide sequence ID" value="NZ_CP007139.1"/>
</dbReference>
<name>A0A068NTU4_FIMGI</name>
<evidence type="ECO:0000256" key="6">
    <source>
        <dbReference type="SAM" id="Phobius"/>
    </source>
</evidence>
<reference evidence="7 8" key="1">
    <citation type="journal article" date="2014" name="PLoS ONE">
        <title>The first complete genome sequence of the class fimbriimonadia in the phylum armatimonadetes.</title>
        <authorList>
            <person name="Hu Z.Y."/>
            <person name="Wang Y.Z."/>
            <person name="Im W.T."/>
            <person name="Wang S.Y."/>
            <person name="Zhao G.P."/>
            <person name="Zheng H.J."/>
            <person name="Quan Z.X."/>
        </authorList>
    </citation>
    <scope>NUCLEOTIDE SEQUENCE [LARGE SCALE GENOMIC DNA]</scope>
    <source>
        <strain evidence="7">Gsoil 348</strain>
    </source>
</reference>
<dbReference type="Pfam" id="PF03699">
    <property type="entry name" value="UPF0182"/>
    <property type="match status" value="1"/>
</dbReference>
<feature type="transmembrane region" description="Helical" evidence="6">
    <location>
        <begin position="170"/>
        <end position="193"/>
    </location>
</feature>
<dbReference type="STRING" id="661478.OP10G_3493"/>
<evidence type="ECO:0000313" key="8">
    <source>
        <dbReference type="Proteomes" id="UP000027982"/>
    </source>
</evidence>
<dbReference type="KEGG" id="fgi:OP10G_3493"/>
<evidence type="ECO:0000256" key="3">
    <source>
        <dbReference type="ARBA" id="ARBA00022989"/>
    </source>
</evidence>
<evidence type="ECO:0000256" key="4">
    <source>
        <dbReference type="ARBA" id="ARBA00023136"/>
    </source>
</evidence>
<dbReference type="AlphaFoldDB" id="A0A068NTU4"/>
<dbReference type="Proteomes" id="UP000027982">
    <property type="component" value="Chromosome"/>
</dbReference>
<keyword evidence="3 6" id="KW-1133">Transmembrane helix</keyword>
<sequence>MHPELDIAQVRKAVRVGSILLGILVVAGILFSTVKPYTTYLWFAHDVRQPQIFSIGYSARGWLFLASFGIAWVVLYANLHRALGVTLVFLRAPETSGQVLIANTVQWIQQRGRSILWYGAPAFAFFTAVGFSNEWNTLLLWRNGGSFGVKDPMYGLDIGFYVFTLPWYRAVVNGVFSLFLLTTVLCIGVYVGLQALSSLAKIELSRPGFRWHVSGLLGATLLVFAAQTWLKTYEAGLIDSGQFTGAGYAAAQAVVAARIFAVLVALLGVATIVFARVGKPYGIPMGGGIGVVIFYAGGVVIYPWLVQRLAVDPNRLAKEAPYAARAIKMSRYAYGLDKIETRDFDVQKSPSAEEIKASGDTLANMRLWDPEVLKQSLQRLQAIRPYYSFSDVDIDRYQIDGKQTMLMLSPRDIDLDGLDAGARNWTNERLRFTHGYGVDVSQVNAATADGQPALLAQDIPQRTNPNLPITQPRLYFSDLRDASLNPVDEYAIVNTGEPELDYQTPTASETHRWQGGRGVPIGGFLSRLAFAIALGDGNLLVSGNIGADSRLLVRRNVIDRASTLMPFLRFDRDPYLVLLGGKSVWVLDGYTTTDMLPYAEMVNASNGGLNYIRNSVKVTIDAYTGEVRAYAIEPDEPVLRAYRKIYPGLVRDIAEAPPGLPAHFRYPEDMFALQCAQLTNYHVVDPTSFLSNADGWDIAAERDLRGIKAPIPPYYVQMRLPDEPQSGFLQILPFTPRGRPTMSGWIAAHCDPGQYGRLTLYRFATGIPIPGPELMEGNFTSTPEISNINRQFNNEQSEIVVGNLLVVPIGHSVMYAEPLYLRSKATGIMAAPRLFRVILALPDRIVVGDSYADALTKLFGTAEEPPVATGPGVPPSKGTTSVDRKAVQKALEMFEQADAALRKGDFAKYGEYQKELRKRLQELAK</sequence>
<evidence type="ECO:0000256" key="5">
    <source>
        <dbReference type="SAM" id="MobiDB-lite"/>
    </source>
</evidence>
<keyword evidence="4 6" id="KW-0472">Membrane</keyword>
<dbReference type="PANTHER" id="PTHR39344">
    <property type="entry name" value="UPF0182 PROTEIN SLL1060"/>
    <property type="match status" value="1"/>
</dbReference>
<protein>
    <submittedName>
        <fullName evidence="7">Uncharacterized protein</fullName>
    </submittedName>
</protein>
<feature type="transmembrane region" description="Helical" evidence="6">
    <location>
        <begin position="115"/>
        <end position="132"/>
    </location>
</feature>
<dbReference type="GO" id="GO:0005576">
    <property type="term" value="C:extracellular region"/>
    <property type="evidence" value="ECO:0007669"/>
    <property type="project" value="TreeGrafter"/>
</dbReference>
<dbReference type="eggNOG" id="COG1615">
    <property type="taxonomic scope" value="Bacteria"/>
</dbReference>
<feature type="transmembrane region" description="Helical" evidence="6">
    <location>
        <begin position="213"/>
        <end position="230"/>
    </location>
</feature>